<evidence type="ECO:0000313" key="6">
    <source>
        <dbReference type="EMBL" id="TWX71263.1"/>
    </source>
</evidence>
<dbReference type="EMBL" id="VOLQ01000003">
    <property type="protein sequence ID" value="TWX71263.1"/>
    <property type="molecule type" value="Genomic_DNA"/>
</dbReference>
<organism evidence="6 8">
    <name type="scientific">Colwellia hornerae</name>
    <dbReference type="NCBI Taxonomy" id="89402"/>
    <lineage>
        <taxon>Bacteria</taxon>
        <taxon>Pseudomonadati</taxon>
        <taxon>Pseudomonadota</taxon>
        <taxon>Gammaproteobacteria</taxon>
        <taxon>Alteromonadales</taxon>
        <taxon>Colwelliaceae</taxon>
        <taxon>Colwellia</taxon>
    </lineage>
</organism>
<feature type="domain" description="GGDEF" evidence="4">
    <location>
        <begin position="251"/>
        <end position="399"/>
    </location>
</feature>
<evidence type="ECO:0000313" key="8">
    <source>
        <dbReference type="Proteomes" id="UP000321917"/>
    </source>
</evidence>
<dbReference type="InterPro" id="IPR000160">
    <property type="entry name" value="GGDEF_dom"/>
</dbReference>
<evidence type="ECO:0000256" key="2">
    <source>
        <dbReference type="ARBA" id="ARBA00034247"/>
    </source>
</evidence>
<reference evidence="6 8" key="1">
    <citation type="submission" date="2019-07" db="EMBL/GenBank/DDBJ databases">
        <title>Genomes of sea-ice associated Colwellia species.</title>
        <authorList>
            <person name="Bowman J.P."/>
        </authorList>
    </citation>
    <scope>NUCLEOTIDE SEQUENCE [LARGE SCALE GENOMIC DNA]</scope>
    <source>
        <strain evidence="5 7">ACAM 607</strain>
        <strain evidence="6 8">IC036</strain>
    </source>
</reference>
<evidence type="ECO:0000256" key="3">
    <source>
        <dbReference type="SAM" id="Phobius"/>
    </source>
</evidence>
<dbReference type="InterPro" id="IPR050469">
    <property type="entry name" value="Diguanylate_Cyclase"/>
</dbReference>
<feature type="transmembrane region" description="Helical" evidence="3">
    <location>
        <begin position="7"/>
        <end position="25"/>
    </location>
</feature>
<dbReference type="Pfam" id="PF00990">
    <property type="entry name" value="GGDEF"/>
    <property type="match status" value="1"/>
</dbReference>
<dbReference type="EC" id="2.7.7.65" evidence="1"/>
<dbReference type="InterPro" id="IPR029787">
    <property type="entry name" value="Nucleotide_cyclase"/>
</dbReference>
<sequence>MLQKIIGLKTLFFSLVTFALVYFFMVKSQVFWLKQIVIVEQLLVVFLAVVIVFASYFNRSRLAYLSLLWLLYYGSISFSPPWSTWLAQQGDWLTLFGCCALLLFSLMKDRGVISVHGLYRLVAISVVAVIVFVWLTMSEPIILFVKALPNLAEFSQVIRLELPLALSSVVIVWRAMIKADLVTSALAVSLLFWLCHQYQLIELPISLTLTLLSLYYVLVIAIDAYFLAYRDDLTGLPSRRALNQLALSLGRKYTLAMLDIDHFKKFNDTYGHDIGDQVLKLVAKKIGSVKGGGKAFRYGGEEFTIVFPGKSIDQALPELVAVCQAIEAYKIVIRHPQRKTKQERNAKNAGKNNEFKTVNVTISIGAAVRENKQSFAQALKCADQALYKAKNKGRNNVSY</sequence>
<feature type="transmembrane region" description="Helical" evidence="3">
    <location>
        <begin position="85"/>
        <end position="106"/>
    </location>
</feature>
<dbReference type="Gene3D" id="3.30.70.270">
    <property type="match status" value="1"/>
</dbReference>
<dbReference type="GO" id="GO:0005886">
    <property type="term" value="C:plasma membrane"/>
    <property type="evidence" value="ECO:0007669"/>
    <property type="project" value="TreeGrafter"/>
</dbReference>
<dbReference type="PROSITE" id="PS50887">
    <property type="entry name" value="GGDEF"/>
    <property type="match status" value="1"/>
</dbReference>
<dbReference type="RefSeq" id="WP_146798506.1">
    <property type="nucleotide sequence ID" value="NZ_VOLP01000006.1"/>
</dbReference>
<dbReference type="NCBIfam" id="TIGR00254">
    <property type="entry name" value="GGDEF"/>
    <property type="match status" value="1"/>
</dbReference>
<dbReference type="Proteomes" id="UP000321917">
    <property type="component" value="Unassembled WGS sequence"/>
</dbReference>
<dbReference type="InterPro" id="IPR043128">
    <property type="entry name" value="Rev_trsase/Diguanyl_cyclase"/>
</dbReference>
<evidence type="ECO:0000256" key="1">
    <source>
        <dbReference type="ARBA" id="ARBA00012528"/>
    </source>
</evidence>
<keyword evidence="3" id="KW-0472">Membrane</keyword>
<accession>A0A5C6QRB0</accession>
<evidence type="ECO:0000259" key="4">
    <source>
        <dbReference type="PROSITE" id="PS50887"/>
    </source>
</evidence>
<comment type="catalytic activity">
    <reaction evidence="2">
        <text>2 GTP = 3',3'-c-di-GMP + 2 diphosphate</text>
        <dbReference type="Rhea" id="RHEA:24898"/>
        <dbReference type="ChEBI" id="CHEBI:33019"/>
        <dbReference type="ChEBI" id="CHEBI:37565"/>
        <dbReference type="ChEBI" id="CHEBI:58805"/>
        <dbReference type="EC" id="2.7.7.65"/>
    </reaction>
</comment>
<protein>
    <recommendedName>
        <fullName evidence="1">diguanylate cyclase</fullName>
        <ecNumber evidence="1">2.7.7.65</ecNumber>
    </recommendedName>
</protein>
<dbReference type="CDD" id="cd01949">
    <property type="entry name" value="GGDEF"/>
    <property type="match status" value="1"/>
</dbReference>
<comment type="caution">
    <text evidence="6">The sequence shown here is derived from an EMBL/GenBank/DDBJ whole genome shotgun (WGS) entry which is preliminary data.</text>
</comment>
<dbReference type="SUPFAM" id="SSF55073">
    <property type="entry name" value="Nucleotide cyclase"/>
    <property type="match status" value="1"/>
</dbReference>
<feature type="transmembrane region" description="Helical" evidence="3">
    <location>
        <begin position="181"/>
        <end position="201"/>
    </location>
</feature>
<name>A0A5C6QRB0_9GAMM</name>
<keyword evidence="7" id="KW-1185">Reference proteome</keyword>
<keyword evidence="3" id="KW-1133">Transmembrane helix</keyword>
<dbReference type="GO" id="GO:0043709">
    <property type="term" value="P:cell adhesion involved in single-species biofilm formation"/>
    <property type="evidence" value="ECO:0007669"/>
    <property type="project" value="TreeGrafter"/>
</dbReference>
<dbReference type="PANTHER" id="PTHR45138:SF9">
    <property type="entry name" value="DIGUANYLATE CYCLASE DGCM-RELATED"/>
    <property type="match status" value="1"/>
</dbReference>
<evidence type="ECO:0000313" key="7">
    <source>
        <dbReference type="Proteomes" id="UP000321525"/>
    </source>
</evidence>
<gene>
    <name evidence="5" type="ORF">ESZ26_04785</name>
    <name evidence="6" type="ORF">ESZ27_02365</name>
</gene>
<proteinExistence type="predicted"/>
<dbReference type="Proteomes" id="UP000321525">
    <property type="component" value="Unassembled WGS sequence"/>
</dbReference>
<feature type="transmembrane region" description="Helical" evidence="3">
    <location>
        <begin position="62"/>
        <end position="79"/>
    </location>
</feature>
<feature type="transmembrane region" description="Helical" evidence="3">
    <location>
        <begin position="31"/>
        <end position="55"/>
    </location>
</feature>
<keyword evidence="3" id="KW-0812">Transmembrane</keyword>
<dbReference type="GO" id="GO:1902201">
    <property type="term" value="P:negative regulation of bacterial-type flagellum-dependent cell motility"/>
    <property type="evidence" value="ECO:0007669"/>
    <property type="project" value="TreeGrafter"/>
</dbReference>
<dbReference type="SMART" id="SM00267">
    <property type="entry name" value="GGDEF"/>
    <property type="match status" value="1"/>
</dbReference>
<dbReference type="OrthoDB" id="9812260at2"/>
<feature type="transmembrane region" description="Helical" evidence="3">
    <location>
        <begin position="207"/>
        <end position="229"/>
    </location>
</feature>
<dbReference type="PANTHER" id="PTHR45138">
    <property type="entry name" value="REGULATORY COMPONENTS OF SENSORY TRANSDUCTION SYSTEM"/>
    <property type="match status" value="1"/>
</dbReference>
<evidence type="ECO:0000313" key="5">
    <source>
        <dbReference type="EMBL" id="TWX61931.1"/>
    </source>
</evidence>
<dbReference type="EMBL" id="VOLR01000005">
    <property type="protein sequence ID" value="TWX61931.1"/>
    <property type="molecule type" value="Genomic_DNA"/>
</dbReference>
<dbReference type="AlphaFoldDB" id="A0A5C6QRB0"/>
<feature type="transmembrane region" description="Helical" evidence="3">
    <location>
        <begin position="118"/>
        <end position="137"/>
    </location>
</feature>
<dbReference type="GO" id="GO:0052621">
    <property type="term" value="F:diguanylate cyclase activity"/>
    <property type="evidence" value="ECO:0007669"/>
    <property type="project" value="UniProtKB-EC"/>
</dbReference>